<accession>A0A8J4UNV2</accession>
<feature type="chain" id="PRO_5035221987" description="EGF-like domain-containing protein" evidence="1">
    <location>
        <begin position="20"/>
        <end position="1154"/>
    </location>
</feature>
<protein>
    <recommendedName>
        <fullName evidence="4">EGF-like domain-containing protein</fullName>
    </recommendedName>
</protein>
<gene>
    <name evidence="2" type="ORF">CYY_010257</name>
</gene>
<keyword evidence="1" id="KW-0732">Signal</keyword>
<comment type="caution">
    <text evidence="2">The sequence shown here is derived from an EMBL/GenBank/DDBJ whole genome shotgun (WGS) entry which is preliminary data.</text>
</comment>
<evidence type="ECO:0000313" key="3">
    <source>
        <dbReference type="Proteomes" id="UP000695562"/>
    </source>
</evidence>
<feature type="signal peptide" evidence="1">
    <location>
        <begin position="1"/>
        <end position="19"/>
    </location>
</feature>
<name>A0A8J4UNV2_9MYCE</name>
<sequence>MYKIIFLALLLLKIVFVYSTVVVKYVEINPTEIYVNPIRLTTNYINIEYYGTTTATTATLRIKTQVDNLLVLEKTISISSGSPNQQLESFQSSTLFPQYELLENLLTTGDNTNPGGPVTNLYYYSNVAINPYNISYNNYQPPFIMDVIVDGQTLFSKDITPVGDSNFVKYTNQGFSVAEYSTNVSPITSSGLLSCYLRFVVKVDKVDNDFLHSYEFSLPSSTNSTAHGVYIGEENSKLLFFVEFLNIQSFVDVGVVARNIYSNKTKDFSLPTLPVCQEDLTFNNLNSTDYHFGRNMVQFKSKVPVEKASLIVDSQKIYFKPTTILGVDEYFNYFQLPNPIVGTSIVVTLGMLFNNQQISTAFLSGGNYQPPSIAYTGIIGVVPNTFVNIPSAIVEFNNTVLLNVSITYTGTPLPDDKLVSLTFIANNFQLLHTEREIYDNKFYGFIMITLPSPSITLSVYGNFVDKTSVLIVSSLQIGVGVSQDQWSTGPARSFSRATSNAYYINGPDFSGMNFYPSKSMVIPTFDFSLQVDSPSTGKVVLKNYNYNFPYRYRGSAINLGVSPLIPLPFNSSSMNVFFTFNEFIDEIPIDGGGLYLDTFAPLLNGTFTFSEAGTTTDSADFYLIDATGVNSSSCFVTWANQVLHVNNENLLSGNNRNGSYHFNFQLNRYFCYLPFQVSCCDILNNCVNYDSFNQQLQQNSIHIISSTACDNNDIKLLFIDYYIVSRNQTSTQVTFSVGIHTSLQKNIIMTLIFYDNRDNIGSPVATLLLIRDNSLNYEQTIFFSKTIDIESKTNTQTLYFNLRYQVPSGILSILATKDLEYISSNINSETFPTSIQIRNFAFNGFKFFTSDIIATQNAGLVTISIDYLQMLKNITFVVKVEKLAGNKIKYSYNSENVQSTFIILSSTSFLFNLTSIYSSGYVYIEQFCDYNENCLNTGPLQIISFVNLLPTQNNQHSIKSFTSSKKVVDTSSADRLVLFSVGISSTVDIDFNVSPILYISELYTNEMLNCSLTFKSKSLDGTIINTVVEGSIFFPLNWGLNGIGDISIWNILMGSSINGSSIYNYDFIVKGSTQLKPVVGSLLFYFDSKQLVISGSNLGLLSFDQYVPIIFNTRQNFLSIQETKAVIDLSSYIIIQSFTVTIGGTLYRVDDFLH</sequence>
<keyword evidence="3" id="KW-1185">Reference proteome</keyword>
<feature type="non-terminal residue" evidence="2">
    <location>
        <position position="1"/>
    </location>
</feature>
<dbReference type="EMBL" id="AJWJ01001000">
    <property type="protein sequence ID" value="KAF2068416.1"/>
    <property type="molecule type" value="Genomic_DNA"/>
</dbReference>
<reference evidence="2" key="1">
    <citation type="submission" date="2020-01" db="EMBL/GenBank/DDBJ databases">
        <title>Development of genomics and gene disruption for Polysphondylium violaceum indicates a role for the polyketide synthase stlB in stalk morphogenesis.</title>
        <authorList>
            <person name="Narita B."/>
            <person name="Kawabe Y."/>
            <person name="Kin K."/>
            <person name="Saito T."/>
            <person name="Gibbs R."/>
            <person name="Kuspa A."/>
            <person name="Muzny D."/>
            <person name="Queller D."/>
            <person name="Richards S."/>
            <person name="Strassman J."/>
            <person name="Sucgang R."/>
            <person name="Worley K."/>
            <person name="Schaap P."/>
        </authorList>
    </citation>
    <scope>NUCLEOTIDE SEQUENCE</scope>
    <source>
        <strain evidence="2">QSvi11</strain>
    </source>
</reference>
<dbReference type="AlphaFoldDB" id="A0A8J4UNV2"/>
<dbReference type="Proteomes" id="UP000695562">
    <property type="component" value="Unassembled WGS sequence"/>
</dbReference>
<evidence type="ECO:0008006" key="4">
    <source>
        <dbReference type="Google" id="ProtNLM"/>
    </source>
</evidence>
<evidence type="ECO:0000256" key="1">
    <source>
        <dbReference type="SAM" id="SignalP"/>
    </source>
</evidence>
<organism evidence="2 3">
    <name type="scientific">Polysphondylium violaceum</name>
    <dbReference type="NCBI Taxonomy" id="133409"/>
    <lineage>
        <taxon>Eukaryota</taxon>
        <taxon>Amoebozoa</taxon>
        <taxon>Evosea</taxon>
        <taxon>Eumycetozoa</taxon>
        <taxon>Dictyostelia</taxon>
        <taxon>Dictyosteliales</taxon>
        <taxon>Dictyosteliaceae</taxon>
        <taxon>Polysphondylium</taxon>
    </lineage>
</organism>
<proteinExistence type="predicted"/>
<evidence type="ECO:0000313" key="2">
    <source>
        <dbReference type="EMBL" id="KAF2068416.1"/>
    </source>
</evidence>